<dbReference type="HOGENOM" id="CLU_531807_0_0_0"/>
<dbReference type="AlphaFoldDB" id="L0D7H3"/>
<dbReference type="EMBL" id="CP003364">
    <property type="protein sequence ID" value="AGA24810.1"/>
    <property type="molecule type" value="Genomic_DNA"/>
</dbReference>
<name>L0D7H3_SINAD</name>
<dbReference type="eggNOG" id="ENOG502ZADP">
    <property type="taxonomic scope" value="Bacteria"/>
</dbReference>
<dbReference type="GO" id="GO:0051607">
    <property type="term" value="P:defense response to virus"/>
    <property type="evidence" value="ECO:0007669"/>
    <property type="project" value="InterPro"/>
</dbReference>
<evidence type="ECO:0000313" key="2">
    <source>
        <dbReference type="Proteomes" id="UP000010798"/>
    </source>
</evidence>
<protein>
    <submittedName>
        <fullName evidence="1">CRISPR-associated protein Cas8a1/Csx13, MYXAN subtype/CRISPR-associated protein Cas8a1/Csx13, MYXAN subtype, C-terminal region</fullName>
    </submittedName>
</protein>
<evidence type="ECO:0000313" key="1">
    <source>
        <dbReference type="EMBL" id="AGA24810.1"/>
    </source>
</evidence>
<dbReference type="NCBIfam" id="TIGR03486">
    <property type="entry name" value="cas_csx13_C"/>
    <property type="match status" value="1"/>
</dbReference>
<dbReference type="InterPro" id="IPR019989">
    <property type="entry name" value="CRISPR-assoc_Csx13_N"/>
</dbReference>
<dbReference type="NCBIfam" id="TIGR03485">
    <property type="entry name" value="cas_csx13_N"/>
    <property type="match status" value="1"/>
</dbReference>
<dbReference type="KEGG" id="saci:Sinac_0370"/>
<dbReference type="Proteomes" id="UP000010798">
    <property type="component" value="Chromosome"/>
</dbReference>
<dbReference type="InterPro" id="IPR027811">
    <property type="entry name" value="CRISPR-assoc_Csx13_C"/>
</dbReference>
<keyword evidence="2" id="KW-1185">Reference proteome</keyword>
<dbReference type="STRING" id="886293.Sinac_0370"/>
<sequence length="513" mass="57246">METLSIDLFAPGMSPLHRAGLGGLATTLQWIDSKVKDDRRPPGEWSIDDRQVELKWPNPEGAKAFLKRLYELAFQIDENGLIHLPGSYGAGIPKLEVLAELQQGMSLTILQFGPNRKSDGLALKSYEIDSQTITIQHQKLTGYTHQSEWEKLVTAKGTLKPQAIISGTIAPGFVQRHVAFPSTTIEQPPGLAIALHFALIGTLSLAIDRKTGVLLVPDVEDLNLFVRRRGLMTPNSATDCRIASPADAALQAQVRLHLIEGAQKLKADRCLAVLFATKSWNEKQKARASVQEVEPDTTALERFDLAMHTLQARIALAKPTKKGEAPVPFWAESVVRPLVAENLAQGRPWYQDFRRLVVSPDGSDDAQKVRQLGYEKKGLQAMVNDHWEDRGEEAIVRSVHEAMFRRFGMIWEEVTGNQTVFNNRKERQMQRWRLAFAGAKTADDFRKALTDLWSRSGSNPVLKSSWREVLPLICDEDRWRLARDLALLALASYERPATAPKEVGSVAGNNTED</sequence>
<reference evidence="1 2" key="1">
    <citation type="submission" date="2012-02" db="EMBL/GenBank/DDBJ databases">
        <title>Complete sequence of chromosome of Singulisphaera acidiphila DSM 18658.</title>
        <authorList>
            <consortium name="US DOE Joint Genome Institute (JGI-PGF)"/>
            <person name="Lucas S."/>
            <person name="Copeland A."/>
            <person name="Lapidus A."/>
            <person name="Glavina del Rio T."/>
            <person name="Dalin E."/>
            <person name="Tice H."/>
            <person name="Bruce D."/>
            <person name="Goodwin L."/>
            <person name="Pitluck S."/>
            <person name="Peters L."/>
            <person name="Ovchinnikova G."/>
            <person name="Chertkov O."/>
            <person name="Kyrpides N."/>
            <person name="Mavromatis K."/>
            <person name="Ivanova N."/>
            <person name="Brettin T."/>
            <person name="Detter J.C."/>
            <person name="Han C."/>
            <person name="Larimer F."/>
            <person name="Land M."/>
            <person name="Hauser L."/>
            <person name="Markowitz V."/>
            <person name="Cheng J.-F."/>
            <person name="Hugenholtz P."/>
            <person name="Woyke T."/>
            <person name="Wu D."/>
            <person name="Tindall B."/>
            <person name="Pomrenke H."/>
            <person name="Brambilla E."/>
            <person name="Klenk H.-P."/>
            <person name="Eisen J.A."/>
        </authorList>
    </citation>
    <scope>NUCLEOTIDE SEQUENCE [LARGE SCALE GENOMIC DNA]</scope>
    <source>
        <strain evidence="2">ATCC BAA-1392 / DSM 18658 / VKM B-2454 / MOB10</strain>
    </source>
</reference>
<gene>
    <name evidence="1" type="ordered locus">Sinac_0370</name>
</gene>
<dbReference type="RefSeq" id="WP_015243995.1">
    <property type="nucleotide sequence ID" value="NC_019892.1"/>
</dbReference>
<proteinExistence type="predicted"/>
<dbReference type="OrthoDB" id="226605at2"/>
<accession>L0D7H3</accession>
<organism evidence="1 2">
    <name type="scientific">Singulisphaera acidiphila (strain ATCC BAA-1392 / DSM 18658 / VKM B-2454 / MOB10)</name>
    <dbReference type="NCBI Taxonomy" id="886293"/>
    <lineage>
        <taxon>Bacteria</taxon>
        <taxon>Pseudomonadati</taxon>
        <taxon>Planctomycetota</taxon>
        <taxon>Planctomycetia</taxon>
        <taxon>Isosphaerales</taxon>
        <taxon>Isosphaeraceae</taxon>
        <taxon>Singulisphaera</taxon>
    </lineage>
</organism>